<evidence type="ECO:0000313" key="2">
    <source>
        <dbReference type="Proteomes" id="UP000256599"/>
    </source>
</evidence>
<gene>
    <name evidence="1" type="ORF">CQA63_08725</name>
</gene>
<dbReference type="InterPro" id="IPR029052">
    <property type="entry name" value="Metallo-depent_PP-like"/>
</dbReference>
<dbReference type="Proteomes" id="UP000256599">
    <property type="component" value="Unassembled WGS sequence"/>
</dbReference>
<evidence type="ECO:0008006" key="3">
    <source>
        <dbReference type="Google" id="ProtNLM"/>
    </source>
</evidence>
<evidence type="ECO:0000313" key="1">
    <source>
        <dbReference type="EMBL" id="RDU58934.1"/>
    </source>
</evidence>
<name>A0A3D8I2H1_9HELI</name>
<dbReference type="Gene3D" id="3.60.21.10">
    <property type="match status" value="1"/>
</dbReference>
<organism evidence="1 2">
    <name type="scientific">Helicobacter marmotae</name>
    <dbReference type="NCBI Taxonomy" id="152490"/>
    <lineage>
        <taxon>Bacteria</taxon>
        <taxon>Pseudomonadati</taxon>
        <taxon>Campylobacterota</taxon>
        <taxon>Epsilonproteobacteria</taxon>
        <taxon>Campylobacterales</taxon>
        <taxon>Helicobacteraceae</taxon>
        <taxon>Helicobacter</taxon>
    </lineage>
</organism>
<protein>
    <recommendedName>
        <fullName evidence="3">Calcineurin-like phosphoesterase domain-containing protein</fullName>
    </recommendedName>
</protein>
<accession>A0A3D8I2H1</accession>
<reference evidence="1 2" key="1">
    <citation type="submission" date="2018-04" db="EMBL/GenBank/DDBJ databases">
        <title>Novel Campyloabacter and Helicobacter Species and Strains.</title>
        <authorList>
            <person name="Mannion A.J."/>
            <person name="Shen Z."/>
            <person name="Fox J.G."/>
        </authorList>
    </citation>
    <scope>NUCLEOTIDE SEQUENCE [LARGE SCALE GENOMIC DNA]</scope>
    <source>
        <strain evidence="1 2">MIT 98-6070</strain>
    </source>
</reference>
<dbReference type="AlphaFoldDB" id="A0A3D8I2H1"/>
<dbReference type="SUPFAM" id="SSF56300">
    <property type="entry name" value="Metallo-dependent phosphatases"/>
    <property type="match status" value="1"/>
</dbReference>
<sequence length="224" mass="26382">MSFDITQDTFVISDSHFGHKAVLKREPSRMQAAAANGYKDFYKFHRDKWNEVVGKKDNLLHLGDLYFVGGEAYLKSLKGSKALIVGNNDIKHFHKLKKWHIFKGLKLYIPQKEAILQALYKEFSKQTIKDDIYLNAIVQDIGTERIMFSHFPVFERKKYDRFATSRYMLDRLFILSDCSLNIHGHIHSRQSRHSFCFNVSCEHLGFTPKRLSEILRLYRYRAQI</sequence>
<dbReference type="EMBL" id="NXLR01000025">
    <property type="protein sequence ID" value="RDU58934.1"/>
    <property type="molecule type" value="Genomic_DNA"/>
</dbReference>
<comment type="caution">
    <text evidence="1">The sequence shown here is derived from an EMBL/GenBank/DDBJ whole genome shotgun (WGS) entry which is preliminary data.</text>
</comment>
<proteinExistence type="predicted"/>
<keyword evidence="2" id="KW-1185">Reference proteome</keyword>
<dbReference type="OrthoDB" id="5380073at2"/>
<dbReference type="RefSeq" id="WP_104700430.1">
    <property type="nucleotide sequence ID" value="NZ_FZPP01000031.1"/>
</dbReference>